<keyword evidence="2" id="KW-0472">Membrane</keyword>
<accession>A0ABT1BSU0</accession>
<name>A0ABT1BSU0_9BURK</name>
<keyword evidence="2" id="KW-0812">Transmembrane</keyword>
<feature type="transmembrane region" description="Helical" evidence="2">
    <location>
        <begin position="43"/>
        <end position="64"/>
    </location>
</feature>
<dbReference type="EMBL" id="JAMXMC010000017">
    <property type="protein sequence ID" value="MCO5979168.1"/>
    <property type="molecule type" value="Genomic_DNA"/>
</dbReference>
<evidence type="ECO:0000256" key="2">
    <source>
        <dbReference type="SAM" id="Phobius"/>
    </source>
</evidence>
<gene>
    <name evidence="3" type="ORF">M0L44_20920</name>
</gene>
<comment type="caution">
    <text evidence="3">The sequence shown here is derived from an EMBL/GenBank/DDBJ whole genome shotgun (WGS) entry which is preliminary data.</text>
</comment>
<keyword evidence="4" id="KW-1185">Reference proteome</keyword>
<keyword evidence="2" id="KW-1133">Transmembrane helix</keyword>
<protein>
    <submittedName>
        <fullName evidence="3">LapA family protein</fullName>
    </submittedName>
</protein>
<keyword evidence="1" id="KW-0175">Coiled coil</keyword>
<dbReference type="RefSeq" id="WP_252772120.1">
    <property type="nucleotide sequence ID" value="NZ_JAMXMC010000017.1"/>
</dbReference>
<reference evidence="3 4" key="1">
    <citation type="submission" date="2022-06" db="EMBL/GenBank/DDBJ databases">
        <title>Ideonella sp. NS12-5 Genome sequencing and assembly.</title>
        <authorList>
            <person name="Jung Y."/>
        </authorList>
    </citation>
    <scope>NUCLEOTIDE SEQUENCE [LARGE SCALE GENOMIC DNA]</scope>
    <source>
        <strain evidence="3 4">NS12-5</strain>
    </source>
</reference>
<dbReference type="Proteomes" id="UP001204851">
    <property type="component" value="Unassembled WGS sequence"/>
</dbReference>
<proteinExistence type="predicted"/>
<evidence type="ECO:0000256" key="1">
    <source>
        <dbReference type="SAM" id="Coils"/>
    </source>
</evidence>
<feature type="coiled-coil region" evidence="1">
    <location>
        <begin position="99"/>
        <end position="148"/>
    </location>
</feature>
<organism evidence="3 4">
    <name type="scientific">Ideonella oryzae</name>
    <dbReference type="NCBI Taxonomy" id="2937441"/>
    <lineage>
        <taxon>Bacteria</taxon>
        <taxon>Pseudomonadati</taxon>
        <taxon>Pseudomonadota</taxon>
        <taxon>Betaproteobacteria</taxon>
        <taxon>Burkholderiales</taxon>
        <taxon>Sphaerotilaceae</taxon>
        <taxon>Ideonella</taxon>
    </lineage>
</organism>
<evidence type="ECO:0000313" key="3">
    <source>
        <dbReference type="EMBL" id="MCO5979168.1"/>
    </source>
</evidence>
<sequence>MKIRTLALLIALFLLGLFCALNWQALSAPSTLSLGLVQVQAPLGLILLGATVVISGLFLFYIVAQQAHLLMESRRFTKELQAQRQLADQAEASRFTELQARLDALVTRLEQEHQGAEQRLLARSDEVVRELSAHLAEMEDKLDRALARLG</sequence>
<evidence type="ECO:0000313" key="4">
    <source>
        <dbReference type="Proteomes" id="UP001204851"/>
    </source>
</evidence>